<proteinExistence type="predicted"/>
<dbReference type="Pfam" id="PF25209">
    <property type="entry name" value="Phage_capsid_4"/>
    <property type="match status" value="1"/>
</dbReference>
<keyword evidence="2" id="KW-1185">Reference proteome</keyword>
<dbReference type="RefSeq" id="WP_346148659.1">
    <property type="nucleotide sequence ID" value="NZ_BAAATE010000010.1"/>
</dbReference>
<name>A0ABN3S2E4_9ACTN</name>
<accession>A0ABN3S2E4</accession>
<reference evidence="1 2" key="1">
    <citation type="journal article" date="2019" name="Int. J. Syst. Evol. Microbiol.">
        <title>The Global Catalogue of Microorganisms (GCM) 10K type strain sequencing project: providing services to taxonomists for standard genome sequencing and annotation.</title>
        <authorList>
            <consortium name="The Broad Institute Genomics Platform"/>
            <consortium name="The Broad Institute Genome Sequencing Center for Infectious Disease"/>
            <person name="Wu L."/>
            <person name="Ma J."/>
        </authorList>
    </citation>
    <scope>NUCLEOTIDE SEQUENCE [LARGE SCALE GENOMIC DNA]</scope>
    <source>
        <strain evidence="1 2">JCM 6835</strain>
    </source>
</reference>
<dbReference type="EMBL" id="BAAATE010000010">
    <property type="protein sequence ID" value="GAA2665240.1"/>
    <property type="molecule type" value="Genomic_DNA"/>
</dbReference>
<organism evidence="1 2">
    <name type="scientific">Nonomuraea recticatena</name>
    <dbReference type="NCBI Taxonomy" id="46178"/>
    <lineage>
        <taxon>Bacteria</taxon>
        <taxon>Bacillati</taxon>
        <taxon>Actinomycetota</taxon>
        <taxon>Actinomycetes</taxon>
        <taxon>Streptosporangiales</taxon>
        <taxon>Streptosporangiaceae</taxon>
        <taxon>Nonomuraea</taxon>
    </lineage>
</organism>
<gene>
    <name evidence="1" type="ORF">GCM10010412_041390</name>
</gene>
<sequence length="290" mass="31829">MPTIFNAAARQARFIPEIWISQIFEAIDANLVIGSSLVVNRDYEGEIQRAGDTVRIPTVVDPATAPYDPLVGFAGDPAEPISNSLTFEIEKANSFRFRVEDITRVQSQIGGQFMDHGTTRAGRKLAEDADRYVADKIVTALASGAGNRLIDIDLAATNDAVYKQLIQAKVELDKTNTPQSGRFMVVSPDLYGILLNDNRFIDASRFDSDAPIKNGVIGRILGFTVATCNVMPATVHMIGGHQIATTYADQITEIEYYRPEKFFADAVRGLHVYGAKVMRPEHLVVGKIIP</sequence>
<protein>
    <submittedName>
        <fullName evidence="1">P22 phage major capsid protein family protein</fullName>
    </submittedName>
</protein>
<evidence type="ECO:0000313" key="1">
    <source>
        <dbReference type="EMBL" id="GAA2665240.1"/>
    </source>
</evidence>
<evidence type="ECO:0000313" key="2">
    <source>
        <dbReference type="Proteomes" id="UP001501666"/>
    </source>
</evidence>
<comment type="caution">
    <text evidence="1">The sequence shown here is derived from an EMBL/GenBank/DDBJ whole genome shotgun (WGS) entry which is preliminary data.</text>
</comment>
<dbReference type="Proteomes" id="UP001501666">
    <property type="component" value="Unassembled WGS sequence"/>
</dbReference>